<dbReference type="InterPro" id="IPR011059">
    <property type="entry name" value="Metal-dep_hydrolase_composite"/>
</dbReference>
<evidence type="ECO:0000259" key="2">
    <source>
        <dbReference type="Pfam" id="PF01979"/>
    </source>
</evidence>
<dbReference type="InterPro" id="IPR032466">
    <property type="entry name" value="Metal_Hydrolase"/>
</dbReference>
<name>A0A7W9CFG7_9CAUL</name>
<dbReference type="GO" id="GO:0016810">
    <property type="term" value="F:hydrolase activity, acting on carbon-nitrogen (but not peptide) bonds"/>
    <property type="evidence" value="ECO:0007669"/>
    <property type="project" value="InterPro"/>
</dbReference>
<dbReference type="SUPFAM" id="SSF51556">
    <property type="entry name" value="Metallo-dependent hydrolases"/>
    <property type="match status" value="1"/>
</dbReference>
<feature type="chain" id="PRO_5031548481" evidence="1">
    <location>
        <begin position="19"/>
        <end position="416"/>
    </location>
</feature>
<comment type="caution">
    <text evidence="3">The sequence shown here is derived from an EMBL/GenBank/DDBJ whole genome shotgun (WGS) entry which is preliminary data.</text>
</comment>
<keyword evidence="1" id="KW-0732">Signal</keyword>
<dbReference type="Pfam" id="PF01979">
    <property type="entry name" value="Amidohydro_1"/>
    <property type="match status" value="1"/>
</dbReference>
<evidence type="ECO:0000313" key="3">
    <source>
        <dbReference type="EMBL" id="MBB5744513.1"/>
    </source>
</evidence>
<dbReference type="EMBL" id="JACHOR010000001">
    <property type="protein sequence ID" value="MBB5744513.1"/>
    <property type="molecule type" value="Genomic_DNA"/>
</dbReference>
<dbReference type="InterPro" id="IPR051781">
    <property type="entry name" value="Metallo-dep_Hydrolase"/>
</dbReference>
<dbReference type="PANTHER" id="PTHR43135:SF3">
    <property type="entry name" value="ALPHA-D-RIBOSE 1-METHYLPHOSPHONATE 5-TRIPHOSPHATE DIPHOSPHATASE"/>
    <property type="match status" value="1"/>
</dbReference>
<evidence type="ECO:0000313" key="4">
    <source>
        <dbReference type="Proteomes" id="UP000545037"/>
    </source>
</evidence>
<feature type="domain" description="Amidohydrolase-related" evidence="2">
    <location>
        <begin position="204"/>
        <end position="406"/>
    </location>
</feature>
<organism evidence="3 4">
    <name type="scientific">Brevundimonas variabilis</name>
    <dbReference type="NCBI Taxonomy" id="74312"/>
    <lineage>
        <taxon>Bacteria</taxon>
        <taxon>Pseudomonadati</taxon>
        <taxon>Pseudomonadota</taxon>
        <taxon>Alphaproteobacteria</taxon>
        <taxon>Caulobacterales</taxon>
        <taxon>Caulobacteraceae</taxon>
        <taxon>Brevundimonas</taxon>
    </lineage>
</organism>
<dbReference type="Gene3D" id="2.30.40.10">
    <property type="entry name" value="Urease, subunit C, domain 1"/>
    <property type="match status" value="1"/>
</dbReference>
<protein>
    <submittedName>
        <fullName evidence="3">Imidazolonepropionase-like amidohydrolase</fullName>
    </submittedName>
</protein>
<proteinExistence type="predicted"/>
<dbReference type="Proteomes" id="UP000545037">
    <property type="component" value="Unassembled WGS sequence"/>
</dbReference>
<accession>A0A7W9CFG7</accession>
<dbReference type="Gene3D" id="3.20.20.140">
    <property type="entry name" value="Metal-dependent hydrolases"/>
    <property type="match status" value="1"/>
</dbReference>
<dbReference type="InterPro" id="IPR006680">
    <property type="entry name" value="Amidohydro-rel"/>
</dbReference>
<keyword evidence="3" id="KW-0378">Hydrolase</keyword>
<sequence>MKFTVAIAFALAAAPAMAQPQQTVYERGQVWTGTGFQERTLVVQDGRFIDPASVLPDASRVALRGQYVTPAYANAHAHVTQASQASSSGYTDVGVFYVWNPNTVTLDERTRSFFGSPGQFRVKVAQGGITEPGGHPEKLYVDVLGPVIYGGRPREWFLGNAFHYGRTEAEIKSSLLMLKRQGADFVKIYLLRSEQYAVLQNDPNAYGAKGLNPANVPFLVQQAHSMGLPVIAHLETAHDLKVAAEAGVDYAGHLPAYGGLPSDPEAVRLTPEIARLVAQSGMRVIPTYALANGGDQPNASLSDEVQRTVEIQTENLALLRQAGVQILIGTDGFNQIFTEAEHLVRENGLSPHAVATMVFDTGPVLFPERRIGCFEPGCEADFLVLEADPTADISALRQIRRTVLAGVELPRPSVVP</sequence>
<keyword evidence="4" id="KW-1185">Reference proteome</keyword>
<gene>
    <name evidence="3" type="ORF">GGR13_000085</name>
</gene>
<feature type="signal peptide" evidence="1">
    <location>
        <begin position="1"/>
        <end position="18"/>
    </location>
</feature>
<evidence type="ECO:0000256" key="1">
    <source>
        <dbReference type="SAM" id="SignalP"/>
    </source>
</evidence>
<dbReference type="RefSeq" id="WP_183211497.1">
    <property type="nucleotide sequence ID" value="NZ_JACHOR010000001.1"/>
</dbReference>
<dbReference type="SUPFAM" id="SSF51338">
    <property type="entry name" value="Composite domain of metallo-dependent hydrolases"/>
    <property type="match status" value="1"/>
</dbReference>
<reference evidence="3 4" key="1">
    <citation type="submission" date="2020-08" db="EMBL/GenBank/DDBJ databases">
        <title>Genomic Encyclopedia of Type Strains, Phase IV (KMG-IV): sequencing the most valuable type-strain genomes for metagenomic binning, comparative biology and taxonomic classification.</title>
        <authorList>
            <person name="Goeker M."/>
        </authorList>
    </citation>
    <scope>NUCLEOTIDE SEQUENCE [LARGE SCALE GENOMIC DNA]</scope>
    <source>
        <strain evidence="3 4">DSM 4737</strain>
    </source>
</reference>
<dbReference type="PANTHER" id="PTHR43135">
    <property type="entry name" value="ALPHA-D-RIBOSE 1-METHYLPHOSPHONATE 5-TRIPHOSPHATE DIPHOSPHATASE"/>
    <property type="match status" value="1"/>
</dbReference>
<dbReference type="AlphaFoldDB" id="A0A7W9CFG7"/>